<accession>A0ABR0LXP4</accession>
<reference evidence="2 3" key="1">
    <citation type="submission" date="2023-08" db="EMBL/GenBank/DDBJ databases">
        <title>Black Yeasts Isolated from many extreme environments.</title>
        <authorList>
            <person name="Coleine C."/>
            <person name="Stajich J.E."/>
            <person name="Selbmann L."/>
        </authorList>
    </citation>
    <scope>NUCLEOTIDE SEQUENCE [LARGE SCALE GENOMIC DNA]</scope>
    <source>
        <strain evidence="2 3">CCFEE 536</strain>
    </source>
</reference>
<name>A0ABR0LXP4_9PEZI</name>
<dbReference type="CDD" id="cd14944">
    <property type="entry name" value="TRAPPC6A_Trs33"/>
    <property type="match status" value="1"/>
</dbReference>
<dbReference type="Gene3D" id="3.30.1380.20">
    <property type="entry name" value="Trafficking protein particle complex subunit 3"/>
    <property type="match status" value="1"/>
</dbReference>
<dbReference type="Proteomes" id="UP001357485">
    <property type="component" value="Unassembled WGS sequence"/>
</dbReference>
<dbReference type="PANTHER" id="PTHR12817:SF0">
    <property type="entry name" value="GEO08327P1"/>
    <property type="match status" value="1"/>
</dbReference>
<evidence type="ECO:0000256" key="1">
    <source>
        <dbReference type="ARBA" id="ARBA00006218"/>
    </source>
</evidence>
<gene>
    <name evidence="2" type="ORF">LTR16_003747</name>
</gene>
<dbReference type="EMBL" id="JAVRRA010008632">
    <property type="protein sequence ID" value="KAK5256226.1"/>
    <property type="molecule type" value="Genomic_DNA"/>
</dbReference>
<sequence length="107" mass="11466">MSEPIEVVKFVCKDVWTLLFRKQCDNLKTNHRGVYVITDNTFKPLSRMSAERGVPGSVLVSAQPFLCFPSGVIRGALAGLGVSVTVQADTTGLPGATFQIKTVGAKP</sequence>
<proteinExistence type="inferred from homology"/>
<dbReference type="InterPro" id="IPR007194">
    <property type="entry name" value="TRAPP_component"/>
</dbReference>
<dbReference type="InterPro" id="IPR037992">
    <property type="entry name" value="TRAPPC6/Trs33"/>
</dbReference>
<dbReference type="InterPro" id="IPR024096">
    <property type="entry name" value="NO_sig/Golgi_transp_ligand-bd"/>
</dbReference>
<comment type="caution">
    <text evidence="2">The sequence shown here is derived from an EMBL/GenBank/DDBJ whole genome shotgun (WGS) entry which is preliminary data.</text>
</comment>
<organism evidence="2 3">
    <name type="scientific">Cryomyces antarcticus</name>
    <dbReference type="NCBI Taxonomy" id="329879"/>
    <lineage>
        <taxon>Eukaryota</taxon>
        <taxon>Fungi</taxon>
        <taxon>Dikarya</taxon>
        <taxon>Ascomycota</taxon>
        <taxon>Pezizomycotina</taxon>
        <taxon>Dothideomycetes</taxon>
        <taxon>Dothideomycetes incertae sedis</taxon>
        <taxon>Cryomyces</taxon>
    </lineage>
</organism>
<dbReference type="PANTHER" id="PTHR12817">
    <property type="entry name" value="TRAFFICKING PROTEIN PARTICLE COMPLEX SUBUNIT 6B"/>
    <property type="match status" value="1"/>
</dbReference>
<protein>
    <recommendedName>
        <fullName evidence="4">Trafficking protein particle complex subunit 6B</fullName>
    </recommendedName>
</protein>
<evidence type="ECO:0008006" key="4">
    <source>
        <dbReference type="Google" id="ProtNLM"/>
    </source>
</evidence>
<evidence type="ECO:0000313" key="2">
    <source>
        <dbReference type="EMBL" id="KAK5256226.1"/>
    </source>
</evidence>
<dbReference type="SUPFAM" id="SSF111126">
    <property type="entry name" value="Ligand-binding domain in the NO signalling and Golgi transport"/>
    <property type="match status" value="1"/>
</dbReference>
<comment type="similarity">
    <text evidence="1">Belongs to the TRAPP small subunits family. BET3 subfamily.</text>
</comment>
<keyword evidence="3" id="KW-1185">Reference proteome</keyword>
<dbReference type="Pfam" id="PF04051">
    <property type="entry name" value="TRAPP"/>
    <property type="match status" value="1"/>
</dbReference>
<evidence type="ECO:0000313" key="3">
    <source>
        <dbReference type="Proteomes" id="UP001357485"/>
    </source>
</evidence>